<dbReference type="OrthoDB" id="811374at2"/>
<name>A0A1G7E4J7_9FLAO</name>
<dbReference type="EMBL" id="FNAS01000014">
    <property type="protein sequence ID" value="SDE58658.1"/>
    <property type="molecule type" value="Genomic_DNA"/>
</dbReference>
<proteinExistence type="predicted"/>
<gene>
    <name evidence="1" type="ORF">SAMN05421544_11419</name>
</gene>
<protein>
    <submittedName>
        <fullName evidence="1">Uncharacterized protein</fullName>
    </submittedName>
</protein>
<dbReference type="Proteomes" id="UP000198517">
    <property type="component" value="Unassembled WGS sequence"/>
</dbReference>
<organism evidence="1 2">
    <name type="scientific">Riemerella columbipharyngis</name>
    <dbReference type="NCBI Taxonomy" id="1071918"/>
    <lineage>
        <taxon>Bacteria</taxon>
        <taxon>Pseudomonadati</taxon>
        <taxon>Bacteroidota</taxon>
        <taxon>Flavobacteriia</taxon>
        <taxon>Flavobacteriales</taxon>
        <taxon>Weeksellaceae</taxon>
        <taxon>Riemerella</taxon>
    </lineage>
</organism>
<sequence length="152" mass="17609">MITSFTTSNYTNLKGFIAELICEYHFSKLNYNIIPLGNEKISGLLPSISTLFSVNDTIVKDGTYDNNIFSILQKLIQNFPDFVIWKLAYNQDILSSNTPSKNILKITFVEVKYRKNINSKQINIENSKGKDPLCLYKYLNFIEKSKRKQIKH</sequence>
<accession>A0A1G7E4J7</accession>
<dbReference type="AlphaFoldDB" id="A0A1G7E4J7"/>
<dbReference type="RefSeq" id="WP_092737227.1">
    <property type="nucleotide sequence ID" value="NZ_FNAS01000014.1"/>
</dbReference>
<reference evidence="1 2" key="1">
    <citation type="submission" date="2016-10" db="EMBL/GenBank/DDBJ databases">
        <authorList>
            <person name="de Groot N.N."/>
        </authorList>
    </citation>
    <scope>NUCLEOTIDE SEQUENCE [LARGE SCALE GENOMIC DNA]</scope>
    <source>
        <strain evidence="1 2">DSM 24015</strain>
    </source>
</reference>
<keyword evidence="2" id="KW-1185">Reference proteome</keyword>
<evidence type="ECO:0000313" key="2">
    <source>
        <dbReference type="Proteomes" id="UP000198517"/>
    </source>
</evidence>
<evidence type="ECO:0000313" key="1">
    <source>
        <dbReference type="EMBL" id="SDE58658.1"/>
    </source>
</evidence>